<sequence length="246" mass="26312">MSGVGDAPGDGEVVLRAEGVGMRFGGFAALSGVDLTVRAGERLGLIGPNGSGKSTFTNCLAGVYPGHEGAFAFRGERLGKLSPHERARRGLARTFQLPRPFRGLTVIENIRVPLAYAGRHEATETRAMACLEGVDLAGKAHRLPRELTQVELRRLELARATALDPVLLIADEAMAGLSHAEVDQILALLFRLNEAGTTIIMIEHVMRAVTEFSQRLAVLVAGRKVADGAPREVLAMPAVEEAYLGR</sequence>
<dbReference type="InterPro" id="IPR003593">
    <property type="entry name" value="AAA+_ATPase"/>
</dbReference>
<protein>
    <submittedName>
        <fullName evidence="5">ABC transporter ATP-binding protein</fullName>
    </submittedName>
</protein>
<dbReference type="InterPro" id="IPR027417">
    <property type="entry name" value="P-loop_NTPase"/>
</dbReference>
<dbReference type="EMBL" id="JALPRX010000064">
    <property type="protein sequence ID" value="MCK8785672.1"/>
    <property type="molecule type" value="Genomic_DNA"/>
</dbReference>
<accession>A0A9X1YBJ1</accession>
<comment type="caution">
    <text evidence="5">The sequence shown here is derived from an EMBL/GenBank/DDBJ whole genome shotgun (WGS) entry which is preliminary data.</text>
</comment>
<dbReference type="SUPFAM" id="SSF52540">
    <property type="entry name" value="P-loop containing nucleoside triphosphate hydrolases"/>
    <property type="match status" value="1"/>
</dbReference>
<organism evidence="5 6">
    <name type="scientific">Roseomonas acroporae</name>
    <dbReference type="NCBI Taxonomy" id="2937791"/>
    <lineage>
        <taxon>Bacteria</taxon>
        <taxon>Pseudomonadati</taxon>
        <taxon>Pseudomonadota</taxon>
        <taxon>Alphaproteobacteria</taxon>
        <taxon>Acetobacterales</taxon>
        <taxon>Roseomonadaceae</taxon>
        <taxon>Roseomonas</taxon>
    </lineage>
</organism>
<keyword evidence="2" id="KW-0547">Nucleotide-binding</keyword>
<evidence type="ECO:0000256" key="1">
    <source>
        <dbReference type="ARBA" id="ARBA00022448"/>
    </source>
</evidence>
<feature type="domain" description="ABC transporter" evidence="4">
    <location>
        <begin position="15"/>
        <end position="246"/>
    </location>
</feature>
<keyword evidence="1" id="KW-0813">Transport</keyword>
<dbReference type="RefSeq" id="WP_248667792.1">
    <property type="nucleotide sequence ID" value="NZ_JALPRX010000064.1"/>
</dbReference>
<dbReference type="AlphaFoldDB" id="A0A9X1YBJ1"/>
<dbReference type="SMART" id="SM00382">
    <property type="entry name" value="AAA"/>
    <property type="match status" value="1"/>
</dbReference>
<keyword evidence="3 5" id="KW-0067">ATP-binding</keyword>
<name>A0A9X1YBJ1_9PROT</name>
<keyword evidence="6" id="KW-1185">Reference proteome</keyword>
<evidence type="ECO:0000313" key="6">
    <source>
        <dbReference type="Proteomes" id="UP001139516"/>
    </source>
</evidence>
<evidence type="ECO:0000259" key="4">
    <source>
        <dbReference type="PROSITE" id="PS50893"/>
    </source>
</evidence>
<evidence type="ECO:0000256" key="3">
    <source>
        <dbReference type="ARBA" id="ARBA00022840"/>
    </source>
</evidence>
<dbReference type="InterPro" id="IPR003439">
    <property type="entry name" value="ABC_transporter-like_ATP-bd"/>
</dbReference>
<dbReference type="GO" id="GO:0005524">
    <property type="term" value="F:ATP binding"/>
    <property type="evidence" value="ECO:0007669"/>
    <property type="project" value="UniProtKB-KW"/>
</dbReference>
<dbReference type="Pfam" id="PF00005">
    <property type="entry name" value="ABC_tran"/>
    <property type="match status" value="1"/>
</dbReference>
<dbReference type="InterPro" id="IPR051120">
    <property type="entry name" value="ABC_AA/LPS_Transport"/>
</dbReference>
<evidence type="ECO:0000256" key="2">
    <source>
        <dbReference type="ARBA" id="ARBA00022741"/>
    </source>
</evidence>
<reference evidence="5" key="1">
    <citation type="submission" date="2022-04" db="EMBL/GenBank/DDBJ databases">
        <title>Roseomonas acroporae sp. nov., isolated from coral Acropora digitifera.</title>
        <authorList>
            <person name="Sun H."/>
        </authorList>
    </citation>
    <scope>NUCLEOTIDE SEQUENCE</scope>
    <source>
        <strain evidence="5">NAR14</strain>
    </source>
</reference>
<evidence type="ECO:0000313" key="5">
    <source>
        <dbReference type="EMBL" id="MCK8785672.1"/>
    </source>
</evidence>
<proteinExistence type="predicted"/>
<dbReference type="Gene3D" id="3.40.50.300">
    <property type="entry name" value="P-loop containing nucleotide triphosphate hydrolases"/>
    <property type="match status" value="1"/>
</dbReference>
<dbReference type="PANTHER" id="PTHR45772:SF8">
    <property type="entry name" value="HIGH-AFFINITY BRANCHED-CHAIN AMINO ACID TRANSPORT ATP-BINDING PROTEIN"/>
    <property type="match status" value="1"/>
</dbReference>
<dbReference type="CDD" id="cd03219">
    <property type="entry name" value="ABC_Mj1267_LivG_branched"/>
    <property type="match status" value="1"/>
</dbReference>
<dbReference type="GO" id="GO:0016887">
    <property type="term" value="F:ATP hydrolysis activity"/>
    <property type="evidence" value="ECO:0007669"/>
    <property type="project" value="InterPro"/>
</dbReference>
<dbReference type="PANTHER" id="PTHR45772">
    <property type="entry name" value="CONSERVED COMPONENT OF ABC TRANSPORTER FOR NATURAL AMINO ACIDS-RELATED"/>
    <property type="match status" value="1"/>
</dbReference>
<dbReference type="Proteomes" id="UP001139516">
    <property type="component" value="Unassembled WGS sequence"/>
</dbReference>
<gene>
    <name evidence="5" type="ORF">M0638_14900</name>
</gene>
<dbReference type="GO" id="GO:0005886">
    <property type="term" value="C:plasma membrane"/>
    <property type="evidence" value="ECO:0007669"/>
    <property type="project" value="TreeGrafter"/>
</dbReference>
<dbReference type="PROSITE" id="PS50893">
    <property type="entry name" value="ABC_TRANSPORTER_2"/>
    <property type="match status" value="1"/>
</dbReference>